<keyword evidence="2" id="KW-1185">Reference proteome</keyword>
<proteinExistence type="predicted"/>
<sequence length="67" mass="7704">MDFISGVPDNPGPHLKEKTRDLFTTVMELHLCSPSPRIASLQKAPELPYLYIDTRLCEQTHLQLHLF</sequence>
<evidence type="ECO:0000313" key="2">
    <source>
        <dbReference type="Proteomes" id="UP000595437"/>
    </source>
</evidence>
<organism evidence="1 2">
    <name type="scientific">Caligus rogercresseyi</name>
    <name type="common">Sea louse</name>
    <dbReference type="NCBI Taxonomy" id="217165"/>
    <lineage>
        <taxon>Eukaryota</taxon>
        <taxon>Metazoa</taxon>
        <taxon>Ecdysozoa</taxon>
        <taxon>Arthropoda</taxon>
        <taxon>Crustacea</taxon>
        <taxon>Multicrustacea</taxon>
        <taxon>Hexanauplia</taxon>
        <taxon>Copepoda</taxon>
        <taxon>Siphonostomatoida</taxon>
        <taxon>Caligidae</taxon>
        <taxon>Caligus</taxon>
    </lineage>
</organism>
<evidence type="ECO:0000313" key="1">
    <source>
        <dbReference type="EMBL" id="QQP39281.1"/>
    </source>
</evidence>
<name>A0A7T8JYW5_CALRO</name>
<accession>A0A7T8JYW5</accession>
<dbReference type="EMBL" id="CP045903">
    <property type="protein sequence ID" value="QQP39281.1"/>
    <property type="molecule type" value="Genomic_DNA"/>
</dbReference>
<protein>
    <submittedName>
        <fullName evidence="1">Uncharacterized protein</fullName>
    </submittedName>
</protein>
<gene>
    <name evidence="1" type="ORF">FKW44_020109</name>
</gene>
<reference evidence="2" key="1">
    <citation type="submission" date="2021-01" db="EMBL/GenBank/DDBJ databases">
        <title>Caligus Genome Assembly.</title>
        <authorList>
            <person name="Gallardo-Escarate C."/>
        </authorList>
    </citation>
    <scope>NUCLEOTIDE SEQUENCE [LARGE SCALE GENOMIC DNA]</scope>
</reference>
<dbReference type="Proteomes" id="UP000595437">
    <property type="component" value="Chromosome 14"/>
</dbReference>
<dbReference type="AlphaFoldDB" id="A0A7T8JYW5"/>